<evidence type="ECO:0000256" key="3">
    <source>
        <dbReference type="ARBA" id="ARBA00023082"/>
    </source>
</evidence>
<evidence type="ECO:0000256" key="5">
    <source>
        <dbReference type="ARBA" id="ARBA00023163"/>
    </source>
</evidence>
<dbReference type="EMBL" id="CP062222">
    <property type="protein sequence ID" value="QTC89927.1"/>
    <property type="molecule type" value="Genomic_DNA"/>
</dbReference>
<dbReference type="AlphaFoldDB" id="A0A975BZF2"/>
<feature type="domain" description="RNA polymerase sigma-70 region 2" evidence="6">
    <location>
        <begin position="43"/>
        <end position="109"/>
    </location>
</feature>
<dbReference type="InterPro" id="IPR007627">
    <property type="entry name" value="RNA_pol_sigma70_r2"/>
</dbReference>
<dbReference type="Pfam" id="PF08281">
    <property type="entry name" value="Sigma70_r4_2"/>
    <property type="match status" value="1"/>
</dbReference>
<dbReference type="SUPFAM" id="SSF88659">
    <property type="entry name" value="Sigma3 and sigma4 domains of RNA polymerase sigma factors"/>
    <property type="match status" value="1"/>
</dbReference>
<dbReference type="Gene3D" id="1.10.10.10">
    <property type="entry name" value="Winged helix-like DNA-binding domain superfamily/Winged helix DNA-binding domain"/>
    <property type="match status" value="1"/>
</dbReference>
<dbReference type="InterPro" id="IPR013325">
    <property type="entry name" value="RNA_pol_sigma_r2"/>
</dbReference>
<sequence length="218" mass="25147">MSAKPAPALKQTVLEPVVCRDDLPDEVLYVRLREGDDLCLRVLMDRHSRMAQIICRNIVGDPDEAMDVVQEVFFTLWRRGGWTAEGAKFSTWLHRVVINRAIDHRRRRRDAPTEDTVLATALEAHDDHGPLPADRAIEQRQAGDRLRAAVERLPDAQKQAMRLHYFEDADVPEIMARMATTESSVRSLLKRGRMALRDDLRNQKKLWTHDHDRMARPS</sequence>
<evidence type="ECO:0000313" key="8">
    <source>
        <dbReference type="EMBL" id="QTC89927.1"/>
    </source>
</evidence>
<dbReference type="PANTHER" id="PTHR43133:SF8">
    <property type="entry name" value="RNA POLYMERASE SIGMA FACTOR HI_1459-RELATED"/>
    <property type="match status" value="1"/>
</dbReference>
<dbReference type="CDD" id="cd06171">
    <property type="entry name" value="Sigma70_r4"/>
    <property type="match status" value="1"/>
</dbReference>
<protein>
    <submittedName>
        <fullName evidence="8">Sigma-70 family RNA polymerase sigma factor</fullName>
    </submittedName>
</protein>
<organism evidence="8 9">
    <name type="scientific">Brevundimonas goettingensis</name>
    <dbReference type="NCBI Taxonomy" id="2774190"/>
    <lineage>
        <taxon>Bacteria</taxon>
        <taxon>Pseudomonadati</taxon>
        <taxon>Pseudomonadota</taxon>
        <taxon>Alphaproteobacteria</taxon>
        <taxon>Caulobacterales</taxon>
        <taxon>Caulobacteraceae</taxon>
        <taxon>Brevundimonas</taxon>
    </lineage>
</organism>
<keyword evidence="4" id="KW-0238">DNA-binding</keyword>
<keyword evidence="3" id="KW-0731">Sigma factor</keyword>
<evidence type="ECO:0000313" key="9">
    <source>
        <dbReference type="Proteomes" id="UP000663918"/>
    </source>
</evidence>
<feature type="domain" description="RNA polymerase sigma factor 70 region 4 type 2" evidence="7">
    <location>
        <begin position="145"/>
        <end position="196"/>
    </location>
</feature>
<comment type="similarity">
    <text evidence="1">Belongs to the sigma-70 factor family. ECF subfamily.</text>
</comment>
<dbReference type="InterPro" id="IPR014284">
    <property type="entry name" value="RNA_pol_sigma-70_dom"/>
</dbReference>
<evidence type="ECO:0000256" key="1">
    <source>
        <dbReference type="ARBA" id="ARBA00010641"/>
    </source>
</evidence>
<keyword evidence="2" id="KW-0805">Transcription regulation</keyword>
<dbReference type="KEGG" id="bgoe:IFJ75_11550"/>
<name>A0A975BZF2_9CAUL</name>
<evidence type="ECO:0000256" key="2">
    <source>
        <dbReference type="ARBA" id="ARBA00023015"/>
    </source>
</evidence>
<dbReference type="InterPro" id="IPR013249">
    <property type="entry name" value="RNA_pol_sigma70_r4_t2"/>
</dbReference>
<dbReference type="Proteomes" id="UP000663918">
    <property type="component" value="Chromosome"/>
</dbReference>
<accession>A0A975BZF2</accession>
<proteinExistence type="inferred from homology"/>
<dbReference type="InterPro" id="IPR036388">
    <property type="entry name" value="WH-like_DNA-bd_sf"/>
</dbReference>
<dbReference type="Pfam" id="PF04542">
    <property type="entry name" value="Sigma70_r2"/>
    <property type="match status" value="1"/>
</dbReference>
<evidence type="ECO:0000256" key="4">
    <source>
        <dbReference type="ARBA" id="ARBA00023125"/>
    </source>
</evidence>
<dbReference type="NCBIfam" id="TIGR02937">
    <property type="entry name" value="sigma70-ECF"/>
    <property type="match status" value="1"/>
</dbReference>
<dbReference type="GO" id="GO:0006352">
    <property type="term" value="P:DNA-templated transcription initiation"/>
    <property type="evidence" value="ECO:0007669"/>
    <property type="project" value="InterPro"/>
</dbReference>
<keyword evidence="5" id="KW-0804">Transcription</keyword>
<dbReference type="GO" id="GO:0003677">
    <property type="term" value="F:DNA binding"/>
    <property type="evidence" value="ECO:0007669"/>
    <property type="project" value="UniProtKB-KW"/>
</dbReference>
<reference evidence="8" key="1">
    <citation type="submission" date="2020-09" db="EMBL/GenBank/DDBJ databases">
        <title>Brevundimonas sp. LVF2 isolated from a puddle in Goettingen, Germany.</title>
        <authorList>
            <person name="Friedrich I."/>
            <person name="Klassen A."/>
            <person name="Hannes N."/>
            <person name="Schneider D."/>
            <person name="Hertel R."/>
            <person name="Daniel R."/>
        </authorList>
    </citation>
    <scope>NUCLEOTIDE SEQUENCE</scope>
    <source>
        <strain evidence="8">LVF2</strain>
    </source>
</reference>
<dbReference type="InterPro" id="IPR039425">
    <property type="entry name" value="RNA_pol_sigma-70-like"/>
</dbReference>
<dbReference type="RefSeq" id="WP_207868334.1">
    <property type="nucleotide sequence ID" value="NZ_CP062222.1"/>
</dbReference>
<evidence type="ECO:0000259" key="7">
    <source>
        <dbReference type="Pfam" id="PF08281"/>
    </source>
</evidence>
<dbReference type="GO" id="GO:0016987">
    <property type="term" value="F:sigma factor activity"/>
    <property type="evidence" value="ECO:0007669"/>
    <property type="project" value="UniProtKB-KW"/>
</dbReference>
<gene>
    <name evidence="8" type="ORF">IFJ75_11550</name>
</gene>
<dbReference type="Gene3D" id="1.10.1740.10">
    <property type="match status" value="1"/>
</dbReference>
<dbReference type="InterPro" id="IPR013324">
    <property type="entry name" value="RNA_pol_sigma_r3/r4-like"/>
</dbReference>
<evidence type="ECO:0000259" key="6">
    <source>
        <dbReference type="Pfam" id="PF04542"/>
    </source>
</evidence>
<dbReference type="PANTHER" id="PTHR43133">
    <property type="entry name" value="RNA POLYMERASE ECF-TYPE SIGMA FACTO"/>
    <property type="match status" value="1"/>
</dbReference>
<keyword evidence="9" id="KW-1185">Reference proteome</keyword>
<dbReference type="SUPFAM" id="SSF88946">
    <property type="entry name" value="Sigma2 domain of RNA polymerase sigma factors"/>
    <property type="match status" value="1"/>
</dbReference>